<evidence type="ECO:0000313" key="1">
    <source>
        <dbReference type="EMBL" id="QLD25950.1"/>
    </source>
</evidence>
<dbReference type="GeneID" id="301312658"/>
<dbReference type="RefSeq" id="WP_178065269.1">
    <property type="nucleotide sequence ID" value="NZ_JBICTT010000017.1"/>
</dbReference>
<dbReference type="EMBL" id="CP058322">
    <property type="protein sequence ID" value="QLD25950.1"/>
    <property type="molecule type" value="Genomic_DNA"/>
</dbReference>
<dbReference type="AlphaFoldDB" id="A0A7H8XMP7"/>
<sequence length="206" mass="21095">MSIQLSRSHRTRRLLTGAALLAMALAIVPTIASAAIPHSGTGQINACYTVASGALRVVDSEAGQACDSTERALSWPSAGTAATQYQTSGPVSLAAGAGGLTTVLPGPVLPAGHYDVTMGTMLNNPTSQADTLRCGLYNGAGGLLRGDAVSIPVGYSESTSITALVTLTAPDRINVQCLHDGTTPSAGPRLQVYYANVVVRKVAQRF</sequence>
<gene>
    <name evidence="1" type="ORF">HXZ27_18460</name>
</gene>
<proteinExistence type="predicted"/>
<name>A0A7H8XMP7_9ACTN</name>
<protein>
    <submittedName>
        <fullName evidence="1">Uncharacterized protein</fullName>
    </submittedName>
</protein>
<reference evidence="1 2" key="1">
    <citation type="submission" date="2020-07" db="EMBL/GenBank/DDBJ databases">
        <title>A bifunctional nitrone conjugated secondary metabolite targeting the ribosome.</title>
        <authorList>
            <person name="Limbrick E.M."/>
            <person name="Graf M."/>
            <person name="Derewacz D.K."/>
            <person name="Nguyen F."/>
            <person name="Spraggins J.M."/>
            <person name="Wieland M."/>
            <person name="Ynigez-Gutierrez A.E."/>
            <person name="Reisman B.J."/>
            <person name="Zinshteyn B."/>
            <person name="McCulloch K."/>
            <person name="Iverson T.M."/>
            <person name="Green R."/>
            <person name="Wilson D.N."/>
            <person name="Bachmann B.O."/>
        </authorList>
    </citation>
    <scope>NUCLEOTIDE SEQUENCE [LARGE SCALE GENOMIC DNA]</scope>
    <source>
        <strain evidence="2">aurantiaca</strain>
    </source>
</reference>
<dbReference type="KEGG" id="mcab:HXZ27_18460"/>
<organism evidence="1 2">
    <name type="scientific">Micromonospora carbonacea</name>
    <dbReference type="NCBI Taxonomy" id="47853"/>
    <lineage>
        <taxon>Bacteria</taxon>
        <taxon>Bacillati</taxon>
        <taxon>Actinomycetota</taxon>
        <taxon>Actinomycetes</taxon>
        <taxon>Micromonosporales</taxon>
        <taxon>Micromonosporaceae</taxon>
        <taxon>Micromonospora</taxon>
    </lineage>
</organism>
<accession>A0A7H8XMP7</accession>
<evidence type="ECO:0000313" key="2">
    <source>
        <dbReference type="Proteomes" id="UP000509335"/>
    </source>
</evidence>
<dbReference type="Proteomes" id="UP000509335">
    <property type="component" value="Chromosome"/>
</dbReference>